<gene>
    <name evidence="2" type="ORF">GCM10010468_03000</name>
</gene>
<dbReference type="EMBL" id="BAAAUV010000001">
    <property type="protein sequence ID" value="GAA3193618.1"/>
    <property type="molecule type" value="Genomic_DNA"/>
</dbReference>
<protein>
    <recommendedName>
        <fullName evidence="1">DUF4132 domain-containing protein</fullName>
    </recommendedName>
</protein>
<dbReference type="Proteomes" id="UP001501237">
    <property type="component" value="Unassembled WGS sequence"/>
</dbReference>
<evidence type="ECO:0000313" key="3">
    <source>
        <dbReference type="Proteomes" id="UP001501237"/>
    </source>
</evidence>
<reference evidence="3" key="1">
    <citation type="journal article" date="2019" name="Int. J. Syst. Evol. Microbiol.">
        <title>The Global Catalogue of Microorganisms (GCM) 10K type strain sequencing project: providing services to taxonomists for standard genome sequencing and annotation.</title>
        <authorList>
            <consortium name="The Broad Institute Genomics Platform"/>
            <consortium name="The Broad Institute Genome Sequencing Center for Infectious Disease"/>
            <person name="Wu L."/>
            <person name="Ma J."/>
        </authorList>
    </citation>
    <scope>NUCLEOTIDE SEQUENCE [LARGE SCALE GENOMIC DNA]</scope>
    <source>
        <strain evidence="3">JCM 9377</strain>
    </source>
</reference>
<keyword evidence="3" id="KW-1185">Reference proteome</keyword>
<sequence>MEIHEDLMSWAHPWRGGPVPADLAPRTVPAKHTVLKDFEAALAAPDSEPAYVAAVRADEPSPMRAAALQALAEAAAAKKLPVASFVDAWVAEHGHAFAAAAVMERLEMQAHAPARGSKPTRIRRVAEPFRHRTDRFLAGRLRELLTAADDTAYAETVAAVAPYRGRGPQHMIAAAYLLPAETDWVGESLSGWIGDEGLRLWQWASVLTEPDLALAREALGRPVLDRGALSTLFVALGHRTVPLIGDALEESRRWGWEREEAYAVLGRVRTDEAFTLLLGQFDAGNARPAVAAAARLDPGRAARLLPMVARGDEHPADVGRDLLRAHLNAHPDLDVPDEVRELAGVVPRMPETGPVPALELPAKPAAAPWLHIAELPQIRLRDSGTAWSREVAAGLVALLAASEKAPHPELVRLRELSDRASLALFGRELFEAWRRADEPSEQGWVLKAQAWIGDGETVRRLVPPIDGSWPRLNFHRAAAGLWVLAEMDTEDALRALHRLSLRGSSKGVRGRAEGMVEQVARRLGLDGEQLADRLVPRFEERVFDYGPRRFVLGFDESLSPFVTDEAGRVRKSLPAPNAKDDADLAAVARKRLTALKKELRAVASDQLHRLERAMVLQRSWTAAEFTERLAGHPLMVHLVRRLVWTTGTAEFRVAEDGTLAGVTDALFVLPPDASVAIAHPVLIPATLDAWGEIFADYAILQPFRQLGRPVAALTAEERAGTELPRFTGTTTTTGALLGLTRTGWERCRPEDGGWEPRLLRRLPDRHVLEMELDPGIPVGRTEGAQTQVVRSVGLRGPRPLGEVLDAVTASEVLTGLAGLS</sequence>
<organism evidence="2 3">
    <name type="scientific">Actinocorallia longicatena</name>
    <dbReference type="NCBI Taxonomy" id="111803"/>
    <lineage>
        <taxon>Bacteria</taxon>
        <taxon>Bacillati</taxon>
        <taxon>Actinomycetota</taxon>
        <taxon>Actinomycetes</taxon>
        <taxon>Streptosporangiales</taxon>
        <taxon>Thermomonosporaceae</taxon>
        <taxon>Actinocorallia</taxon>
    </lineage>
</organism>
<dbReference type="RefSeq" id="WP_344821298.1">
    <property type="nucleotide sequence ID" value="NZ_BAAAUV010000001.1"/>
</dbReference>
<name>A0ABP6PX30_9ACTN</name>
<evidence type="ECO:0000259" key="1">
    <source>
        <dbReference type="Pfam" id="PF13569"/>
    </source>
</evidence>
<dbReference type="Pfam" id="PF13569">
    <property type="entry name" value="DUF4132"/>
    <property type="match status" value="1"/>
</dbReference>
<accession>A0ABP6PX30</accession>
<feature type="domain" description="DUF4132" evidence="1">
    <location>
        <begin position="567"/>
        <end position="744"/>
    </location>
</feature>
<proteinExistence type="predicted"/>
<evidence type="ECO:0000313" key="2">
    <source>
        <dbReference type="EMBL" id="GAA3193618.1"/>
    </source>
</evidence>
<comment type="caution">
    <text evidence="2">The sequence shown here is derived from an EMBL/GenBank/DDBJ whole genome shotgun (WGS) entry which is preliminary data.</text>
</comment>
<dbReference type="InterPro" id="IPR025406">
    <property type="entry name" value="DUF4132"/>
</dbReference>